<name>A0A3B6DD53_WHEAT</name>
<keyword evidence="4" id="KW-1185">Reference proteome</keyword>
<dbReference type="Gramene" id="TraesKAR2D01G0102600.1">
    <property type="protein sequence ID" value="cds.TraesKAR2D01G0102600.1"/>
    <property type="gene ID" value="TraesKAR2D01G0102600"/>
</dbReference>
<dbReference type="PANTHER" id="PTHR33021">
    <property type="entry name" value="BLUE COPPER PROTEIN"/>
    <property type="match status" value="1"/>
</dbReference>
<dbReference type="Gene3D" id="2.60.40.420">
    <property type="entry name" value="Cupredoxins - blue copper proteins"/>
    <property type="match status" value="1"/>
</dbReference>
<evidence type="ECO:0000256" key="1">
    <source>
        <dbReference type="SAM" id="SignalP"/>
    </source>
</evidence>
<dbReference type="AlphaFoldDB" id="A0A3B6DD53"/>
<protein>
    <recommendedName>
        <fullName evidence="2">Phytocyanin domain-containing protein</fullName>
    </recommendedName>
</protein>
<dbReference type="Pfam" id="PF02298">
    <property type="entry name" value="Cu_bind_like"/>
    <property type="match status" value="1"/>
</dbReference>
<keyword evidence="1" id="KW-0732">Signal</keyword>
<dbReference type="EnsemblPlants" id="TraesCS2D02G190100.1">
    <property type="protein sequence ID" value="TraesCS2D02G190100.1.cds1"/>
    <property type="gene ID" value="TraesCS2D02G190100"/>
</dbReference>
<reference evidence="3" key="2">
    <citation type="submission" date="2018-10" db="UniProtKB">
        <authorList>
            <consortium name="EnsemblPlants"/>
        </authorList>
    </citation>
    <scope>IDENTIFICATION</scope>
</reference>
<dbReference type="SUPFAM" id="SSF49503">
    <property type="entry name" value="Cupredoxins"/>
    <property type="match status" value="1"/>
</dbReference>
<reference evidence="3" key="1">
    <citation type="submission" date="2018-08" db="EMBL/GenBank/DDBJ databases">
        <authorList>
            <person name="Rossello M."/>
        </authorList>
    </citation>
    <scope>NUCLEOTIDE SEQUENCE [LARGE SCALE GENOMIC DNA]</scope>
    <source>
        <strain evidence="3">cv. Chinese Spring</strain>
    </source>
</reference>
<dbReference type="Gramene" id="TraesRN2D0100426300.1">
    <property type="protein sequence ID" value="TraesRN2D0100426300.1"/>
    <property type="gene ID" value="TraesRN2D0100426300"/>
</dbReference>
<dbReference type="Gramene" id="TraesCLE_scaffold_019931_01G000100.1">
    <property type="protein sequence ID" value="TraesCLE_scaffold_019931_01G000100.1"/>
    <property type="gene ID" value="TraesCLE_scaffold_019931_01G000100"/>
</dbReference>
<dbReference type="Gramene" id="TraesCS2D03G0396600.1">
    <property type="protein sequence ID" value="TraesCS2D03G0396600.1.CDS1"/>
    <property type="gene ID" value="TraesCS2D03G0396600"/>
</dbReference>
<dbReference type="Proteomes" id="UP000019116">
    <property type="component" value="Chromosome 2D"/>
</dbReference>
<feature type="chain" id="PRO_5043172724" description="Phytocyanin domain-containing protein" evidence="1">
    <location>
        <begin position="20"/>
        <end position="119"/>
    </location>
</feature>
<feature type="signal peptide" evidence="1">
    <location>
        <begin position="1"/>
        <end position="19"/>
    </location>
</feature>
<dbReference type="Gramene" id="TraesCS2D02G190100.1">
    <property type="protein sequence ID" value="TraesCS2D02G190100.1.cds1"/>
    <property type="gene ID" value="TraesCS2D02G190100"/>
</dbReference>
<proteinExistence type="predicted"/>
<dbReference type="PROSITE" id="PS51485">
    <property type="entry name" value="PHYTOCYANIN"/>
    <property type="match status" value="1"/>
</dbReference>
<dbReference type="PANTHER" id="PTHR33021:SF354">
    <property type="entry name" value="GENOME ASSEMBLY, CHROMOSOME: II"/>
    <property type="match status" value="1"/>
</dbReference>
<dbReference type="InterPro" id="IPR003245">
    <property type="entry name" value="Phytocyanin_dom"/>
</dbReference>
<dbReference type="OrthoDB" id="2011645at2759"/>
<dbReference type="InterPro" id="IPR008972">
    <property type="entry name" value="Cupredoxin"/>
</dbReference>
<organism evidence="3">
    <name type="scientific">Triticum aestivum</name>
    <name type="common">Wheat</name>
    <dbReference type="NCBI Taxonomy" id="4565"/>
    <lineage>
        <taxon>Eukaryota</taxon>
        <taxon>Viridiplantae</taxon>
        <taxon>Streptophyta</taxon>
        <taxon>Embryophyta</taxon>
        <taxon>Tracheophyta</taxon>
        <taxon>Spermatophyta</taxon>
        <taxon>Magnoliopsida</taxon>
        <taxon>Liliopsida</taxon>
        <taxon>Poales</taxon>
        <taxon>Poaceae</taxon>
        <taxon>BOP clade</taxon>
        <taxon>Pooideae</taxon>
        <taxon>Triticodae</taxon>
        <taxon>Triticeae</taxon>
        <taxon>Triticinae</taxon>
        <taxon>Triticum</taxon>
    </lineage>
</organism>
<evidence type="ECO:0000313" key="3">
    <source>
        <dbReference type="EnsemblPlants" id="TraesCS2D02G190100.1.cds1"/>
    </source>
</evidence>
<dbReference type="SMR" id="A0A3B6DD53"/>
<dbReference type="InterPro" id="IPR039391">
    <property type="entry name" value="Phytocyanin-like"/>
</dbReference>
<feature type="domain" description="Phytocyanin" evidence="2">
    <location>
        <begin position="20"/>
        <end position="117"/>
    </location>
</feature>
<dbReference type="Gramene" id="TraesCAD_scaffold_020498_01G000100.1">
    <property type="protein sequence ID" value="TraesCAD_scaffold_020498_01G000100.1"/>
    <property type="gene ID" value="TraesCAD_scaffold_020498_01G000100"/>
</dbReference>
<evidence type="ECO:0000313" key="4">
    <source>
        <dbReference type="Proteomes" id="UP000019116"/>
    </source>
</evidence>
<dbReference type="Gramene" id="TraesROB_scaffold_060853_01G000100.1">
    <property type="protein sequence ID" value="TraesROB_scaffold_060853_01G000100.1"/>
    <property type="gene ID" value="TraesROB_scaffold_060853_01G000100"/>
</dbReference>
<sequence length="119" mass="13065">MGVTGLVLVLSLSVMVVSSKDWIVGDGKGWTFGVSGWEKGKIFVRDDYLIFNYKPKMHNVLEVATSEYKACDINAIPSRNFTSGHDRVQLVGVVASYICGTPGHCGRGMKIHMAIEDKE</sequence>
<dbReference type="GO" id="GO:0005886">
    <property type="term" value="C:plasma membrane"/>
    <property type="evidence" value="ECO:0000318"/>
    <property type="project" value="GO_Central"/>
</dbReference>
<accession>A0A3B6DD53</accession>
<dbReference type="GO" id="GO:0009055">
    <property type="term" value="F:electron transfer activity"/>
    <property type="evidence" value="ECO:0007669"/>
    <property type="project" value="InterPro"/>
</dbReference>
<evidence type="ECO:0000259" key="2">
    <source>
        <dbReference type="PROSITE" id="PS51485"/>
    </source>
</evidence>
<dbReference type="Gramene" id="TraesWEE_scaffold_051959_01G000100.1">
    <property type="protein sequence ID" value="TraesWEE_scaffold_051959_01G000100.1"/>
    <property type="gene ID" value="TraesWEE_scaffold_051959_01G000100"/>
</dbReference>